<evidence type="ECO:0000313" key="2">
    <source>
        <dbReference type="EMBL" id="PKK65750.1"/>
    </source>
</evidence>
<reference evidence="2 3" key="2">
    <citation type="submission" date="2017-10" db="EMBL/GenBank/DDBJ databases">
        <title>Extensive intraspecific genome diversity in a model arbuscular mycorrhizal fungus.</title>
        <authorList>
            <person name="Chen E.C.H."/>
            <person name="Morin E."/>
            <person name="Baudet D."/>
            <person name="Noel J."/>
            <person name="Ndikumana S."/>
            <person name="Charron P."/>
            <person name="St-Onge C."/>
            <person name="Giorgi J."/>
            <person name="Grigoriev I.V."/>
            <person name="Roux C."/>
            <person name="Martin F.M."/>
            <person name="Corradi N."/>
        </authorList>
    </citation>
    <scope>NUCLEOTIDE SEQUENCE [LARGE SCALE GENOMIC DNA]</scope>
    <source>
        <strain evidence="2 3">C2</strain>
    </source>
</reference>
<sequence length="253" mass="29512">TPEEVVNARFDPLDVSVPVEPISENIAIEDDSENITNDNTPSEGGSTWHDIFNIQIPNDLLPYIAEPVYKSKNRNDKRIHDPGSTQWFKAIRSRKAAVDTKAKEQLRIDKLTEKARFWGTSTNSVDYREGLVDDLTNYQNHYHEHMNTSLRDNNIDVNENDSKTKRNKRKKKSRHPGDYYSFMDARTYAPFYRYKGNTSDDTRILELRPKKRPTNLFPVQDRQMDLIKKLKRDTSSLATNKGQSLDFLLIYFH</sequence>
<comment type="caution">
    <text evidence="2">The sequence shown here is derived from an EMBL/GenBank/DDBJ whole genome shotgun (WGS) entry which is preliminary data.</text>
</comment>
<protein>
    <submittedName>
        <fullName evidence="2">Uncharacterized protein</fullName>
    </submittedName>
</protein>
<feature type="region of interest" description="Disordered" evidence="1">
    <location>
        <begin position="149"/>
        <end position="176"/>
    </location>
</feature>
<evidence type="ECO:0000313" key="3">
    <source>
        <dbReference type="Proteomes" id="UP000233469"/>
    </source>
</evidence>
<dbReference type="Proteomes" id="UP000233469">
    <property type="component" value="Unassembled WGS sequence"/>
</dbReference>
<feature type="compositionally biased region" description="Basic residues" evidence="1">
    <location>
        <begin position="165"/>
        <end position="174"/>
    </location>
</feature>
<dbReference type="EMBL" id="LLXL01001203">
    <property type="protein sequence ID" value="PKK65750.1"/>
    <property type="molecule type" value="Genomic_DNA"/>
</dbReference>
<dbReference type="AlphaFoldDB" id="A0A2N1MVY3"/>
<feature type="non-terminal residue" evidence="2">
    <location>
        <position position="1"/>
    </location>
</feature>
<gene>
    <name evidence="2" type="ORF">RhiirC2_785698</name>
</gene>
<dbReference type="VEuPathDB" id="FungiDB:FUN_011150"/>
<name>A0A2N1MVY3_9GLOM</name>
<reference evidence="2 3" key="1">
    <citation type="submission" date="2016-04" db="EMBL/GenBank/DDBJ databases">
        <title>Genome analyses suggest a sexual origin of heterokaryosis in a supposedly ancient asexual fungus.</title>
        <authorList>
            <person name="Ropars J."/>
            <person name="Sedzielewska K."/>
            <person name="Noel J."/>
            <person name="Charron P."/>
            <person name="Farinelli L."/>
            <person name="Marton T."/>
            <person name="Kruger M."/>
            <person name="Pelin A."/>
            <person name="Brachmann A."/>
            <person name="Corradi N."/>
        </authorList>
    </citation>
    <scope>NUCLEOTIDE SEQUENCE [LARGE SCALE GENOMIC DNA]</scope>
    <source>
        <strain evidence="2 3">C2</strain>
    </source>
</reference>
<proteinExistence type="predicted"/>
<accession>A0A2N1MVY3</accession>
<organism evidence="2 3">
    <name type="scientific">Rhizophagus irregularis</name>
    <dbReference type="NCBI Taxonomy" id="588596"/>
    <lineage>
        <taxon>Eukaryota</taxon>
        <taxon>Fungi</taxon>
        <taxon>Fungi incertae sedis</taxon>
        <taxon>Mucoromycota</taxon>
        <taxon>Glomeromycotina</taxon>
        <taxon>Glomeromycetes</taxon>
        <taxon>Glomerales</taxon>
        <taxon>Glomeraceae</taxon>
        <taxon>Rhizophagus</taxon>
    </lineage>
</organism>
<evidence type="ECO:0000256" key="1">
    <source>
        <dbReference type="SAM" id="MobiDB-lite"/>
    </source>
</evidence>